<keyword evidence="2" id="KW-1185">Reference proteome</keyword>
<evidence type="ECO:0000313" key="2">
    <source>
        <dbReference type="Proteomes" id="UP001331761"/>
    </source>
</evidence>
<reference evidence="1 2" key="1">
    <citation type="submission" date="2019-10" db="EMBL/GenBank/DDBJ databases">
        <title>Assembly and Annotation for the nematode Trichostrongylus colubriformis.</title>
        <authorList>
            <person name="Martin J."/>
        </authorList>
    </citation>
    <scope>NUCLEOTIDE SEQUENCE [LARGE SCALE GENOMIC DNA]</scope>
    <source>
        <strain evidence="1">G859</strain>
        <tissue evidence="1">Whole worm</tissue>
    </source>
</reference>
<dbReference type="AlphaFoldDB" id="A0AAN8J296"/>
<evidence type="ECO:0000313" key="1">
    <source>
        <dbReference type="EMBL" id="KAK5979039.1"/>
    </source>
</evidence>
<organism evidence="1 2">
    <name type="scientific">Trichostrongylus colubriformis</name>
    <name type="common">Black scour worm</name>
    <dbReference type="NCBI Taxonomy" id="6319"/>
    <lineage>
        <taxon>Eukaryota</taxon>
        <taxon>Metazoa</taxon>
        <taxon>Ecdysozoa</taxon>
        <taxon>Nematoda</taxon>
        <taxon>Chromadorea</taxon>
        <taxon>Rhabditida</taxon>
        <taxon>Rhabditina</taxon>
        <taxon>Rhabditomorpha</taxon>
        <taxon>Strongyloidea</taxon>
        <taxon>Trichostrongylidae</taxon>
        <taxon>Trichostrongylus</taxon>
    </lineage>
</organism>
<proteinExistence type="predicted"/>
<name>A0AAN8J296_TRICO</name>
<dbReference type="EMBL" id="WIXE01008737">
    <property type="protein sequence ID" value="KAK5979039.1"/>
    <property type="molecule type" value="Genomic_DNA"/>
</dbReference>
<comment type="caution">
    <text evidence="1">The sequence shown here is derived from an EMBL/GenBank/DDBJ whole genome shotgun (WGS) entry which is preliminary data.</text>
</comment>
<protein>
    <submittedName>
        <fullName evidence="1">Uncharacterized protein</fullName>
    </submittedName>
</protein>
<accession>A0AAN8J296</accession>
<sequence length="197" mass="22618">MVQECQRRFSCATLRVILQDFTLQENKNTTITGKHDDNTTSIPRGEKRPITILLSVPHMESTFLSINRKWIKKPIWDYGIARDAIIEAVIRNRTQADFKIYRRKKFLKGEINKSTIAGKVEELLSPVCPSYLRRNSSILGFIYGTSKNPCSIIPKSSSYGCNGFFDTTGKDDVLTVACLYKKKRDKSRRVTYKNIEI</sequence>
<gene>
    <name evidence="1" type="ORF">GCK32_016604</name>
</gene>
<dbReference type="Proteomes" id="UP001331761">
    <property type="component" value="Unassembled WGS sequence"/>
</dbReference>